<reference evidence="15 16" key="1">
    <citation type="submission" date="2019-04" db="EMBL/GenBank/DDBJ databases">
        <title>High contiguity whole genome sequence and gene annotation resource for two Venturia nashicola isolates.</title>
        <authorList>
            <person name="Prokchorchik M."/>
            <person name="Won K."/>
            <person name="Lee Y."/>
            <person name="Choi E.D."/>
            <person name="Segonzac C."/>
            <person name="Sohn K.H."/>
        </authorList>
    </citation>
    <scope>NUCLEOTIDE SEQUENCE [LARGE SCALE GENOMIC DNA]</scope>
    <source>
        <strain evidence="15 16">PRI2</strain>
    </source>
</reference>
<dbReference type="SUPFAM" id="SSF51445">
    <property type="entry name" value="(Trans)glycosidases"/>
    <property type="match status" value="1"/>
</dbReference>
<dbReference type="GO" id="GO:0016052">
    <property type="term" value="P:carbohydrate catabolic process"/>
    <property type="evidence" value="ECO:0007669"/>
    <property type="project" value="InterPro"/>
</dbReference>
<keyword evidence="8" id="KW-0106">Calcium</keyword>
<evidence type="ECO:0000256" key="3">
    <source>
        <dbReference type="ARBA" id="ARBA00008061"/>
    </source>
</evidence>
<evidence type="ECO:0000256" key="11">
    <source>
        <dbReference type="RuleBase" id="RU003615"/>
    </source>
</evidence>
<comment type="caution">
    <text evidence="15">The sequence shown here is derived from an EMBL/GenBank/DDBJ whole genome shotgun (WGS) entry which is preliminary data.</text>
</comment>
<dbReference type="Gene3D" id="2.60.40.1180">
    <property type="entry name" value="Golgi alpha-mannosidase II"/>
    <property type="match status" value="1"/>
</dbReference>
<evidence type="ECO:0000256" key="12">
    <source>
        <dbReference type="RuleBase" id="RU361134"/>
    </source>
</evidence>
<organism evidence="15 16">
    <name type="scientific">Venturia nashicola</name>
    <dbReference type="NCBI Taxonomy" id="86259"/>
    <lineage>
        <taxon>Eukaryota</taxon>
        <taxon>Fungi</taxon>
        <taxon>Dikarya</taxon>
        <taxon>Ascomycota</taxon>
        <taxon>Pezizomycotina</taxon>
        <taxon>Dothideomycetes</taxon>
        <taxon>Pleosporomycetidae</taxon>
        <taxon>Venturiales</taxon>
        <taxon>Venturiaceae</taxon>
        <taxon>Venturia</taxon>
    </lineage>
</organism>
<dbReference type="InterPro" id="IPR013780">
    <property type="entry name" value="Glyco_hydro_b"/>
</dbReference>
<evidence type="ECO:0000256" key="8">
    <source>
        <dbReference type="ARBA" id="ARBA00022837"/>
    </source>
</evidence>
<keyword evidence="6 13" id="KW-0732">Signal</keyword>
<dbReference type="CDD" id="cd11319">
    <property type="entry name" value="AmyAc_euk_AmyA"/>
    <property type="match status" value="1"/>
</dbReference>
<evidence type="ECO:0000256" key="10">
    <source>
        <dbReference type="ARBA" id="ARBA00023295"/>
    </source>
</evidence>
<dbReference type="FunFam" id="3.20.20.80:FF:000120">
    <property type="entry name" value="Alpha-amylase A"/>
    <property type="match status" value="1"/>
</dbReference>
<name>A0A4Z1P1E0_9PEZI</name>
<dbReference type="SMART" id="SM00642">
    <property type="entry name" value="Aamy"/>
    <property type="match status" value="1"/>
</dbReference>
<comment type="catalytic activity">
    <reaction evidence="1 12">
        <text>Endohydrolysis of (1-&gt;4)-alpha-D-glucosidic linkages in polysaccharides containing three or more (1-&gt;4)-alpha-linked D-glucose units.</text>
        <dbReference type="EC" id="3.2.1.1"/>
    </reaction>
</comment>
<keyword evidence="7 12" id="KW-0378">Hydrolase</keyword>
<dbReference type="AlphaFoldDB" id="A0A4Z1P1E0"/>
<feature type="domain" description="Glycosyl hydrolase family 13 catalytic" evidence="14">
    <location>
        <begin position="32"/>
        <end position="390"/>
    </location>
</feature>
<feature type="chain" id="PRO_5021503501" description="Alpha-amylase" evidence="13">
    <location>
        <begin position="20"/>
        <end position="672"/>
    </location>
</feature>
<dbReference type="Pfam" id="PF00128">
    <property type="entry name" value="Alpha-amylase"/>
    <property type="match status" value="1"/>
</dbReference>
<evidence type="ECO:0000256" key="1">
    <source>
        <dbReference type="ARBA" id="ARBA00000548"/>
    </source>
</evidence>
<gene>
    <name evidence="15" type="ORF">E6O75_ATG04945</name>
</gene>
<keyword evidence="16" id="KW-1185">Reference proteome</keyword>
<keyword evidence="10 12" id="KW-0326">Glycosidase</keyword>
<evidence type="ECO:0000256" key="2">
    <source>
        <dbReference type="ARBA" id="ARBA00001913"/>
    </source>
</evidence>
<keyword evidence="9 12" id="KW-0119">Carbohydrate metabolism</keyword>
<evidence type="ECO:0000256" key="4">
    <source>
        <dbReference type="ARBA" id="ARBA00012595"/>
    </source>
</evidence>
<evidence type="ECO:0000256" key="13">
    <source>
        <dbReference type="SAM" id="SignalP"/>
    </source>
</evidence>
<dbReference type="Gene3D" id="3.20.20.80">
    <property type="entry name" value="Glycosidases"/>
    <property type="match status" value="1"/>
</dbReference>
<dbReference type="Proteomes" id="UP000298493">
    <property type="component" value="Unassembled WGS sequence"/>
</dbReference>
<dbReference type="EMBL" id="SNSC02000009">
    <property type="protein sequence ID" value="TID21550.1"/>
    <property type="molecule type" value="Genomic_DNA"/>
</dbReference>
<dbReference type="PANTHER" id="PTHR10357:SF215">
    <property type="entry name" value="ALPHA-AMYLASE 1"/>
    <property type="match status" value="1"/>
</dbReference>
<keyword evidence="5" id="KW-0479">Metal-binding</keyword>
<accession>A0A4Z1P1E0</accession>
<evidence type="ECO:0000256" key="5">
    <source>
        <dbReference type="ARBA" id="ARBA00022723"/>
    </source>
</evidence>
<evidence type="ECO:0000313" key="15">
    <source>
        <dbReference type="EMBL" id="TID21550.1"/>
    </source>
</evidence>
<dbReference type="PANTHER" id="PTHR10357">
    <property type="entry name" value="ALPHA-AMYLASE FAMILY MEMBER"/>
    <property type="match status" value="1"/>
</dbReference>
<sequence length="672" mass="75341">MISIIPLCVIAFCSVQIFGATPAQWRRQSIYQVLTDRYARTDNNHLAKCNTTERVYCGGTWHGLMNNLDYIQDLGFTAVWISPITHNTEERAVWGEAYHGYWQDDLNRLNGHFGTESDLKALSTELHRRGMYLMVDIVINHFVTPGPGSVTRYSQIQPFNHMSFFHPFCTVSDYDNQDMIERCWLGDSHVRLADVNTEDPRVIGTYNTWINSLISNYSIDGLRIDTAKHVQKTFWPAFVKAAGVFASGEILSRDFEYACDYQNYFDSVINYPIWYPLINAFSSSNTSNISELAQMHQTLQTGCRDPTLLLTFLGNHDTTRFAATIPSLALRKNALAYAMLADGIPTLYQGDEQGFAGPTNDPDNREALWTSGFDKSAPLYQMIQKLNKLRSWAGQNDTDHWISRTTVFWTEDNYMAFRRGSSKSQIVSILTNNGGNSTTPEVKVERSGFAPGTILMDIVACKEVAVGQDGVLRVTMADGNPKVLFPVALLGSSGICASRSSQPLTPVFRKMYPRLYPGFPDRRTPVTESAATLWLIRGSMSYSKVNAEEKWARGRNVAATASPTSTASLHPVEEEHATGDLFTAVVWKGHHNILPTIANPIWSRGLSRASAGVRISTPNIQFPVHHTVHPITTKRIFRRTDTAGNIAEAKYWQTRYSSRIRTQDIIVKGSIG</sequence>
<dbReference type="SUPFAM" id="SSF51011">
    <property type="entry name" value="Glycosyl hydrolase domain"/>
    <property type="match status" value="1"/>
</dbReference>
<evidence type="ECO:0000256" key="7">
    <source>
        <dbReference type="ARBA" id="ARBA00022801"/>
    </source>
</evidence>
<dbReference type="InterPro" id="IPR006047">
    <property type="entry name" value="GH13_cat_dom"/>
</dbReference>
<evidence type="ECO:0000256" key="6">
    <source>
        <dbReference type="ARBA" id="ARBA00022729"/>
    </source>
</evidence>
<dbReference type="InterPro" id="IPR017853">
    <property type="entry name" value="GH"/>
</dbReference>
<dbReference type="STRING" id="86259.A0A4Z1P1E0"/>
<evidence type="ECO:0000313" key="16">
    <source>
        <dbReference type="Proteomes" id="UP000298493"/>
    </source>
</evidence>
<dbReference type="GO" id="GO:0005509">
    <property type="term" value="F:calcium ion binding"/>
    <property type="evidence" value="ECO:0007669"/>
    <property type="project" value="InterPro"/>
</dbReference>
<dbReference type="EC" id="3.2.1.1" evidence="4 12"/>
<proteinExistence type="inferred from homology"/>
<dbReference type="GO" id="GO:0004556">
    <property type="term" value="F:alpha-amylase activity"/>
    <property type="evidence" value="ECO:0007669"/>
    <property type="project" value="UniProtKB-UniRule"/>
</dbReference>
<dbReference type="PRINTS" id="PR00110">
    <property type="entry name" value="ALPHAAMYLASE"/>
</dbReference>
<comment type="similarity">
    <text evidence="3 11">Belongs to the glycosyl hydrolase 13 family.</text>
</comment>
<evidence type="ECO:0000256" key="9">
    <source>
        <dbReference type="ARBA" id="ARBA00023277"/>
    </source>
</evidence>
<feature type="signal peptide" evidence="13">
    <location>
        <begin position="1"/>
        <end position="19"/>
    </location>
</feature>
<protein>
    <recommendedName>
        <fullName evidence="4 12">Alpha-amylase</fullName>
        <ecNumber evidence="4 12">3.2.1.1</ecNumber>
    </recommendedName>
</protein>
<dbReference type="InterPro" id="IPR006046">
    <property type="entry name" value="Alpha_amylase"/>
</dbReference>
<evidence type="ECO:0000259" key="14">
    <source>
        <dbReference type="SMART" id="SM00642"/>
    </source>
</evidence>
<comment type="cofactor">
    <cofactor evidence="2">
        <name>Ca(2+)</name>
        <dbReference type="ChEBI" id="CHEBI:29108"/>
    </cofactor>
</comment>